<feature type="domain" description="F-box protein AT5G49610-like beta-propeller" evidence="1">
    <location>
        <begin position="4"/>
        <end position="267"/>
    </location>
</feature>
<dbReference type="PANTHER" id="PTHR33207">
    <property type="entry name" value="F-BOX DOMAIN CONTAINING PROTEIN-RELATED"/>
    <property type="match status" value="1"/>
</dbReference>
<name>A0A453M539_AEGTS</name>
<reference evidence="3" key="1">
    <citation type="journal article" date="2014" name="Science">
        <title>Ancient hybridizations among the ancestral genomes of bread wheat.</title>
        <authorList>
            <consortium name="International Wheat Genome Sequencing Consortium,"/>
            <person name="Marcussen T."/>
            <person name="Sandve S.R."/>
            <person name="Heier L."/>
            <person name="Spannagl M."/>
            <person name="Pfeifer M."/>
            <person name="Jakobsen K.S."/>
            <person name="Wulff B.B."/>
            <person name="Steuernagel B."/>
            <person name="Mayer K.F."/>
            <person name="Olsen O.A."/>
        </authorList>
    </citation>
    <scope>NUCLEOTIDE SEQUENCE [LARGE SCALE GENOMIC DNA]</scope>
    <source>
        <strain evidence="3">cv. AL8/78</strain>
    </source>
</reference>
<dbReference type="AlphaFoldDB" id="A0A453M539"/>
<protein>
    <recommendedName>
        <fullName evidence="1">F-box protein AT5G49610-like beta-propeller domain-containing protein</fullName>
    </recommendedName>
</protein>
<reference evidence="3" key="2">
    <citation type="journal article" date="2017" name="Nat. Plants">
        <title>The Aegilops tauschii genome reveals multiple impacts of transposons.</title>
        <authorList>
            <person name="Zhao G."/>
            <person name="Zou C."/>
            <person name="Li K."/>
            <person name="Wang K."/>
            <person name="Li T."/>
            <person name="Gao L."/>
            <person name="Zhang X."/>
            <person name="Wang H."/>
            <person name="Yang Z."/>
            <person name="Liu X."/>
            <person name="Jiang W."/>
            <person name="Mao L."/>
            <person name="Kong X."/>
            <person name="Jiao Y."/>
            <person name="Jia J."/>
        </authorList>
    </citation>
    <scope>NUCLEOTIDE SEQUENCE [LARGE SCALE GENOMIC DNA]</scope>
    <source>
        <strain evidence="3">cv. AL8/78</strain>
    </source>
</reference>
<dbReference type="EnsemblPlants" id="AET5Gv21051000.2">
    <property type="protein sequence ID" value="AET5Gv21051000.2"/>
    <property type="gene ID" value="AET5Gv21051000"/>
</dbReference>
<sequence length="272" mass="30536">GWLMTECRDGYVLLCHLLTKRAAVYDPLTRGLHLLSPPHAEICAEDPEVAEVEFHVLTSQEDRRSLRLLCICKERRAAKVALFSADSREWQISPEAGSLQLTARGNGTLVNGCVYWASADNIHVLNTATLHFSRMDPPPHMQHSYYKGVKVGETSDGKLCVAWATDLLLKVWVWRATAAGVDNWMPDTDKSMLDEIRELEVPCLDEDPVLEVKAIIGGIVYLSAYEASSPSACWLLSFCTETEKLNKVCPITNSDFFYPYLMAWPPLLYATR</sequence>
<keyword evidence="3" id="KW-1185">Reference proteome</keyword>
<dbReference type="Gramene" id="AET5Gv21051000.1">
    <property type="protein sequence ID" value="AET5Gv21051000.1"/>
    <property type="gene ID" value="AET5Gv21051000"/>
</dbReference>
<proteinExistence type="predicted"/>
<evidence type="ECO:0000259" key="1">
    <source>
        <dbReference type="Pfam" id="PF23635"/>
    </source>
</evidence>
<accession>A0A453M539</accession>
<dbReference type="InterPro" id="IPR056594">
    <property type="entry name" value="AT5G49610-like_b-prop"/>
</dbReference>
<reference evidence="2" key="3">
    <citation type="journal article" date="2017" name="Nature">
        <title>Genome sequence of the progenitor of the wheat D genome Aegilops tauschii.</title>
        <authorList>
            <person name="Luo M.C."/>
            <person name="Gu Y.Q."/>
            <person name="Puiu D."/>
            <person name="Wang H."/>
            <person name="Twardziok S.O."/>
            <person name="Deal K.R."/>
            <person name="Huo N."/>
            <person name="Zhu T."/>
            <person name="Wang L."/>
            <person name="Wang Y."/>
            <person name="McGuire P.E."/>
            <person name="Liu S."/>
            <person name="Long H."/>
            <person name="Ramasamy R.K."/>
            <person name="Rodriguez J.C."/>
            <person name="Van S.L."/>
            <person name="Yuan L."/>
            <person name="Wang Z."/>
            <person name="Xia Z."/>
            <person name="Xiao L."/>
            <person name="Anderson O.D."/>
            <person name="Ouyang S."/>
            <person name="Liang Y."/>
            <person name="Zimin A.V."/>
            <person name="Pertea G."/>
            <person name="Qi P."/>
            <person name="Bennetzen J.L."/>
            <person name="Dai X."/>
            <person name="Dawson M.W."/>
            <person name="Muller H.G."/>
            <person name="Kugler K."/>
            <person name="Rivarola-Duarte L."/>
            <person name="Spannagl M."/>
            <person name="Mayer K.F.X."/>
            <person name="Lu F.H."/>
            <person name="Bevan M.W."/>
            <person name="Leroy P."/>
            <person name="Li P."/>
            <person name="You F.M."/>
            <person name="Sun Q."/>
            <person name="Liu Z."/>
            <person name="Lyons E."/>
            <person name="Wicker T."/>
            <person name="Salzberg S.L."/>
            <person name="Devos K.M."/>
            <person name="Dvorak J."/>
        </authorList>
    </citation>
    <scope>NUCLEOTIDE SEQUENCE [LARGE SCALE GENOMIC DNA]</scope>
    <source>
        <strain evidence="2">cv. AL8/78</strain>
    </source>
</reference>
<evidence type="ECO:0000313" key="3">
    <source>
        <dbReference type="Proteomes" id="UP000015105"/>
    </source>
</evidence>
<reference evidence="2" key="5">
    <citation type="journal article" date="2021" name="G3 (Bethesda)">
        <title>Aegilops tauschii genome assembly Aet v5.0 features greater sequence contiguity and improved annotation.</title>
        <authorList>
            <person name="Wang L."/>
            <person name="Zhu T."/>
            <person name="Rodriguez J.C."/>
            <person name="Deal K.R."/>
            <person name="Dubcovsky J."/>
            <person name="McGuire P.E."/>
            <person name="Lux T."/>
            <person name="Spannagl M."/>
            <person name="Mayer K.F.X."/>
            <person name="Baldrich P."/>
            <person name="Meyers B.C."/>
            <person name="Huo N."/>
            <person name="Gu Y.Q."/>
            <person name="Zhou H."/>
            <person name="Devos K.M."/>
            <person name="Bennetzen J.L."/>
            <person name="Unver T."/>
            <person name="Budak H."/>
            <person name="Gulick P.J."/>
            <person name="Galiba G."/>
            <person name="Kalapos B."/>
            <person name="Nelson D.R."/>
            <person name="Li P."/>
            <person name="You F.M."/>
            <person name="Luo M.C."/>
            <person name="Dvorak J."/>
        </authorList>
    </citation>
    <scope>NUCLEOTIDE SEQUENCE [LARGE SCALE GENOMIC DNA]</scope>
    <source>
        <strain evidence="2">cv. AL8/78</strain>
    </source>
</reference>
<dbReference type="Gramene" id="AET5Gv21051000.2">
    <property type="protein sequence ID" value="AET5Gv21051000.2"/>
    <property type="gene ID" value="AET5Gv21051000"/>
</dbReference>
<dbReference type="Proteomes" id="UP000015105">
    <property type="component" value="Chromosome 5D"/>
</dbReference>
<dbReference type="EnsemblPlants" id="AET5Gv21051000.1">
    <property type="protein sequence ID" value="AET5Gv21051000.1"/>
    <property type="gene ID" value="AET5Gv21051000"/>
</dbReference>
<evidence type="ECO:0000313" key="2">
    <source>
        <dbReference type="EnsemblPlants" id="AET5Gv21051000.1"/>
    </source>
</evidence>
<dbReference type="Pfam" id="PF23635">
    <property type="entry name" value="Beta-prop_AT5G49610-like"/>
    <property type="match status" value="1"/>
</dbReference>
<organism evidence="2 3">
    <name type="scientific">Aegilops tauschii subsp. strangulata</name>
    <name type="common">Goatgrass</name>
    <dbReference type="NCBI Taxonomy" id="200361"/>
    <lineage>
        <taxon>Eukaryota</taxon>
        <taxon>Viridiplantae</taxon>
        <taxon>Streptophyta</taxon>
        <taxon>Embryophyta</taxon>
        <taxon>Tracheophyta</taxon>
        <taxon>Spermatophyta</taxon>
        <taxon>Magnoliopsida</taxon>
        <taxon>Liliopsida</taxon>
        <taxon>Poales</taxon>
        <taxon>Poaceae</taxon>
        <taxon>BOP clade</taxon>
        <taxon>Pooideae</taxon>
        <taxon>Triticodae</taxon>
        <taxon>Triticeae</taxon>
        <taxon>Triticinae</taxon>
        <taxon>Aegilops</taxon>
    </lineage>
</organism>
<reference evidence="2" key="4">
    <citation type="submission" date="2019-03" db="UniProtKB">
        <authorList>
            <consortium name="EnsemblPlants"/>
        </authorList>
    </citation>
    <scope>IDENTIFICATION</scope>
</reference>
<dbReference type="STRING" id="200361.A0A453M539"/>